<proteinExistence type="predicted"/>
<name>A0A7R8W4R8_9CRUS</name>
<protein>
    <submittedName>
        <fullName evidence="1">Uncharacterized protein</fullName>
    </submittedName>
</protein>
<dbReference type="AlphaFoldDB" id="A0A7R8W4R8"/>
<accession>A0A7R8W4R8</accession>
<organism evidence="1">
    <name type="scientific">Cyprideis torosa</name>
    <dbReference type="NCBI Taxonomy" id="163714"/>
    <lineage>
        <taxon>Eukaryota</taxon>
        <taxon>Metazoa</taxon>
        <taxon>Ecdysozoa</taxon>
        <taxon>Arthropoda</taxon>
        <taxon>Crustacea</taxon>
        <taxon>Oligostraca</taxon>
        <taxon>Ostracoda</taxon>
        <taxon>Podocopa</taxon>
        <taxon>Podocopida</taxon>
        <taxon>Cytherocopina</taxon>
        <taxon>Cytheroidea</taxon>
        <taxon>Cytherideidae</taxon>
        <taxon>Cyprideis</taxon>
    </lineage>
</organism>
<sequence length="154" mass="17129">MVEAIRRHPDVPIKSKSSRLTRHATFFAGSGKAAAHPPCGSIFLGQISLGKYSSTSTSTWPSKYSSPEQYSYSFFNEYEYTRGNTAFSIPLGLYHQLELPKWLFGISLSKAANKIVSFLYFGRANHKREVPQNLALHRLPPHSENPSSGVALNP</sequence>
<dbReference type="EMBL" id="OB660070">
    <property type="protein sequence ID" value="CAD7222533.1"/>
    <property type="molecule type" value="Genomic_DNA"/>
</dbReference>
<gene>
    <name evidence="1" type="ORF">CTOB1V02_LOCUS535</name>
</gene>
<evidence type="ECO:0000313" key="1">
    <source>
        <dbReference type="EMBL" id="CAD7222533.1"/>
    </source>
</evidence>
<reference evidence="1" key="1">
    <citation type="submission" date="2020-11" db="EMBL/GenBank/DDBJ databases">
        <authorList>
            <person name="Tran Van P."/>
        </authorList>
    </citation>
    <scope>NUCLEOTIDE SEQUENCE</scope>
</reference>